<dbReference type="Pfam" id="PF12146">
    <property type="entry name" value="Hydrolase_4"/>
    <property type="match status" value="1"/>
</dbReference>
<keyword evidence="2" id="KW-0378">Hydrolase</keyword>
<dbReference type="EMBL" id="JBHSAP010000007">
    <property type="protein sequence ID" value="MFC4076320.1"/>
    <property type="molecule type" value="Genomic_DNA"/>
</dbReference>
<reference evidence="3" key="1">
    <citation type="journal article" date="2019" name="Int. J. Syst. Evol. Microbiol.">
        <title>The Global Catalogue of Microorganisms (GCM) 10K type strain sequencing project: providing services to taxonomists for standard genome sequencing and annotation.</title>
        <authorList>
            <consortium name="The Broad Institute Genomics Platform"/>
            <consortium name="The Broad Institute Genome Sequencing Center for Infectious Disease"/>
            <person name="Wu L."/>
            <person name="Ma J."/>
        </authorList>
    </citation>
    <scope>NUCLEOTIDE SEQUENCE [LARGE SCALE GENOMIC DNA]</scope>
    <source>
        <strain evidence="3">IBRC-M 10813</strain>
    </source>
</reference>
<dbReference type="Proteomes" id="UP001595843">
    <property type="component" value="Unassembled WGS sequence"/>
</dbReference>
<comment type="caution">
    <text evidence="2">The sequence shown here is derived from an EMBL/GenBank/DDBJ whole genome shotgun (WGS) entry which is preliminary data.</text>
</comment>
<organism evidence="2 3">
    <name type="scientific">Salinithrix halophila</name>
    <dbReference type="NCBI Taxonomy" id="1485204"/>
    <lineage>
        <taxon>Bacteria</taxon>
        <taxon>Bacillati</taxon>
        <taxon>Bacillota</taxon>
        <taxon>Bacilli</taxon>
        <taxon>Bacillales</taxon>
        <taxon>Thermoactinomycetaceae</taxon>
        <taxon>Salinithrix</taxon>
    </lineage>
</organism>
<protein>
    <submittedName>
        <fullName evidence="2">Alpha/beta hydrolase</fullName>
    </submittedName>
</protein>
<dbReference type="PRINTS" id="PR00111">
    <property type="entry name" value="ABHYDROLASE"/>
</dbReference>
<dbReference type="InterPro" id="IPR022742">
    <property type="entry name" value="Hydrolase_4"/>
</dbReference>
<evidence type="ECO:0000313" key="2">
    <source>
        <dbReference type="EMBL" id="MFC4076320.1"/>
    </source>
</evidence>
<evidence type="ECO:0000259" key="1">
    <source>
        <dbReference type="Pfam" id="PF12146"/>
    </source>
</evidence>
<dbReference type="Gene3D" id="3.40.50.1820">
    <property type="entry name" value="alpha/beta hydrolase"/>
    <property type="match status" value="1"/>
</dbReference>
<evidence type="ECO:0000313" key="3">
    <source>
        <dbReference type="Proteomes" id="UP001595843"/>
    </source>
</evidence>
<accession>A0ABV8JDD2</accession>
<dbReference type="InterPro" id="IPR051044">
    <property type="entry name" value="MAG_DAG_Lipase"/>
</dbReference>
<dbReference type="RefSeq" id="WP_380703057.1">
    <property type="nucleotide sequence ID" value="NZ_JBHSAP010000007.1"/>
</dbReference>
<dbReference type="SUPFAM" id="SSF53474">
    <property type="entry name" value="alpha/beta-Hydrolases"/>
    <property type="match status" value="1"/>
</dbReference>
<proteinExistence type="predicted"/>
<dbReference type="InterPro" id="IPR000073">
    <property type="entry name" value="AB_hydrolase_1"/>
</dbReference>
<dbReference type="PANTHER" id="PTHR11614">
    <property type="entry name" value="PHOSPHOLIPASE-RELATED"/>
    <property type="match status" value="1"/>
</dbReference>
<name>A0ABV8JDD2_9BACL</name>
<keyword evidence="3" id="KW-1185">Reference proteome</keyword>
<gene>
    <name evidence="2" type="ORF">ACFOUO_05785</name>
</gene>
<dbReference type="GO" id="GO:0016787">
    <property type="term" value="F:hydrolase activity"/>
    <property type="evidence" value="ECO:0007669"/>
    <property type="project" value="UniProtKB-KW"/>
</dbReference>
<dbReference type="InterPro" id="IPR029058">
    <property type="entry name" value="AB_hydrolase_fold"/>
</dbReference>
<sequence length="285" mass="32640">MCNQYQIHEDRFRTRDGLHLYYRIWVPEVVNSAVILIHGAGEHLDIYKHLGNRFARDGHAFLTFDLRGFGRSDGRSGHVTCFDEYVDDVDQLLHFFKQRLGNTRYYLIGHSLGGLIAIRFAQTKPDHVNGIVLSAPSLGLKFDIPHFAIRMIQLIGGVTPSFSVDPYRLMKKAQLFPILRQYVFDVGPMNDPFIASRYSIRWVQELLAHINEAVLQVEKIITPTLCLQGDHDPLIPTDSVRLFFDRLNVKDKELVLLPGAGHRLLHSEASTPAADILMKWLKQWV</sequence>
<feature type="domain" description="Serine aminopeptidase S33" evidence="1">
    <location>
        <begin position="32"/>
        <end position="266"/>
    </location>
</feature>